<proteinExistence type="predicted"/>
<dbReference type="Gene3D" id="3.90.320.10">
    <property type="match status" value="1"/>
</dbReference>
<gene>
    <name evidence="2" type="ORF">NKE59_05020</name>
</gene>
<evidence type="ECO:0000313" key="2">
    <source>
        <dbReference type="EMBL" id="XCC56867.1"/>
    </source>
</evidence>
<dbReference type="RefSeq" id="WP_353437868.1">
    <property type="nucleotide sequence ID" value="NZ_CP099959.1"/>
</dbReference>
<dbReference type="InterPro" id="IPR011604">
    <property type="entry name" value="PDDEXK-like_dom_sf"/>
</dbReference>
<reference evidence="2" key="1">
    <citation type="submission" date="2022-06" db="EMBL/GenBank/DDBJ databases">
        <title>New Polynucleobacter species.</title>
        <authorList>
            <person name="Hahn M.W."/>
        </authorList>
    </citation>
    <scope>NUCLEOTIDE SEQUENCE</scope>
    <source>
        <strain evidence="2">UK-FUSCHL-C3</strain>
    </source>
</reference>
<name>A0AAU7ZZP6_9BURK</name>
<dbReference type="AlphaFoldDB" id="A0AAU7ZZP6"/>
<sequence>MQTLTITPNQNALLEMAEHIWEIAKSSKTRPLVILPTAGPNASLRQALERIRPSLDQANVPFLPEVHSLSDWLELAPDIFLIPDQQSQTERILQTYASIDAHPELQTWFAAEGEGGVWSLAQAIVSACELLSQSIMPHLSWDPNTLDLKGDMQKLESVLQSAIDTAYPKLAHALVSKEANVLLAFWRYLGSVRDPIIRKHLALASYVQQFAQHPQSRRPLIWIDTVEPQPAQASMQTQFLEACTPYIPVHRLQMDWSSVALWSEAVSAEVGAQEEAQAQHNIHTLKTKTIHCITANRFEDLAWEATRRIETHLKEGRKHIALVAQDRLLARRTRALLARLGPSLSIADETGWKLSTTRAAAALHAWLELLRSPSEGPSASTLLEFLKNPFLDLEHLLNTQESNCDLLITELENALLIKQAHSSWVSFYLTIEAGTSSEYDPRLQTLLQVIRQRVGQWQSKAMQTPYCAEALLQLHEDLSAFGMKQGFEQDAAGLQLLHMLQTLGMQQSKLGQLRMPLNEWLILLKTVMEEEVYREQGAQTSARVSILPLSSTRLRYFDAVVMVGCDERQLPAFSEPPLFFSETLCQVLGGSSIAWQFRQQARDLSQLIASYEHIDLLWQSEGARGEPLRAAPWIQRLQNHLPTLATIQAKAEQRTAQARPSAMASAHRLPGLPMPTRMSPSAYRALRSCPYQYYVRNLLGLRKRKGLDEELDASLLGQTLHQILRNFFQELKSTQIREPRLQDPQYRQTWMQEHLHHASEQGFLKLLEGDKRILGSLRDWQKQIPSFVAWQLERESHGWQFHDAELKVGFEFSFADAHHQEHTVRIEGYADRLDINTTLRQAAVLDYKHQSPDKIKKRADQLMDDPQLLLYTKAITEEQKATDHPVIEADWVALKMNLKKKDSSERSFKLNHLSDQVLVLEKQLQQDLSAVWSGSAMQAFAPESACRYCEARGICRKGMW</sequence>
<dbReference type="EMBL" id="CP099959">
    <property type="protein sequence ID" value="XCC56867.1"/>
    <property type="molecule type" value="Genomic_DNA"/>
</dbReference>
<organism evidence="2">
    <name type="scientific">Polynucleobacter sp. UK-FUSCHL-C3</name>
    <dbReference type="NCBI Taxonomy" id="2955208"/>
    <lineage>
        <taxon>Bacteria</taxon>
        <taxon>Pseudomonadati</taxon>
        <taxon>Pseudomonadota</taxon>
        <taxon>Betaproteobacteria</taxon>
        <taxon>Burkholderiales</taxon>
        <taxon>Burkholderiaceae</taxon>
        <taxon>Polynucleobacter</taxon>
    </lineage>
</organism>
<evidence type="ECO:0000259" key="1">
    <source>
        <dbReference type="Pfam" id="PF12705"/>
    </source>
</evidence>
<protein>
    <submittedName>
        <fullName evidence="2">PD-(D/E)XK nuclease family protein</fullName>
    </submittedName>
</protein>
<dbReference type="Pfam" id="PF12705">
    <property type="entry name" value="PDDEXK_1"/>
    <property type="match status" value="1"/>
</dbReference>
<dbReference type="SUPFAM" id="SSF52540">
    <property type="entry name" value="P-loop containing nucleoside triphosphate hydrolases"/>
    <property type="match status" value="1"/>
</dbReference>
<dbReference type="InterPro" id="IPR027417">
    <property type="entry name" value="P-loop_NTPase"/>
</dbReference>
<feature type="domain" description="PD-(D/E)XK endonuclease-like" evidence="1">
    <location>
        <begin position="677"/>
        <end position="956"/>
    </location>
</feature>
<accession>A0AAU7ZZP6</accession>
<dbReference type="InterPro" id="IPR038726">
    <property type="entry name" value="PDDEXK_AddAB-type"/>
</dbReference>